<evidence type="ECO:0000256" key="5">
    <source>
        <dbReference type="ARBA" id="ARBA00012299"/>
    </source>
</evidence>
<dbReference type="GO" id="GO:0006627">
    <property type="term" value="P:protein processing involved in protein targeting to mitochondrion"/>
    <property type="evidence" value="ECO:0007669"/>
    <property type="project" value="TreeGrafter"/>
</dbReference>
<evidence type="ECO:0000256" key="10">
    <source>
        <dbReference type="ARBA" id="ARBA00023049"/>
    </source>
</evidence>
<keyword evidence="6" id="KW-0645">Protease</keyword>
<dbReference type="GO" id="GO:0005739">
    <property type="term" value="C:mitochondrion"/>
    <property type="evidence" value="ECO:0007669"/>
    <property type="project" value="UniProtKB-SubCell"/>
</dbReference>
<feature type="domain" description="Peptidase M16 C-terminal" evidence="15">
    <location>
        <begin position="171"/>
        <end position="353"/>
    </location>
</feature>
<dbReference type="Pfam" id="PF00675">
    <property type="entry name" value="Peptidase_M16"/>
    <property type="match status" value="1"/>
</dbReference>
<keyword evidence="8" id="KW-0378">Hydrolase</keyword>
<dbReference type="PANTHER" id="PTHR11851">
    <property type="entry name" value="METALLOPROTEASE"/>
    <property type="match status" value="1"/>
</dbReference>
<evidence type="ECO:0000259" key="15">
    <source>
        <dbReference type="Pfam" id="PF05193"/>
    </source>
</evidence>
<evidence type="ECO:0000256" key="1">
    <source>
        <dbReference type="ARBA" id="ARBA00001098"/>
    </source>
</evidence>
<keyword evidence="7" id="KW-0479">Metal-binding</keyword>
<keyword evidence="10" id="KW-0482">Metalloprotease</keyword>
<evidence type="ECO:0000256" key="4">
    <source>
        <dbReference type="ARBA" id="ARBA00007261"/>
    </source>
</evidence>
<protein>
    <recommendedName>
        <fullName evidence="5">mitochondrial processing peptidase</fullName>
        <ecNumber evidence="5">3.4.24.64</ecNumber>
    </recommendedName>
    <alternativeName>
        <fullName evidence="12">Beta-MPP</fullName>
    </alternativeName>
</protein>
<dbReference type="OrthoDB" id="10251424at2759"/>
<dbReference type="InterPro" id="IPR011765">
    <property type="entry name" value="Pept_M16_N"/>
</dbReference>
<comment type="function">
    <text evidence="13">Catalytic subunit of the essential mitochondrial processing protease (MPP), which cleaves the mitochondrial sequence off newly imported precursors proteins. Preferentially, cleaves after an arginine at position P2.</text>
</comment>
<evidence type="ECO:0000256" key="6">
    <source>
        <dbReference type="ARBA" id="ARBA00022670"/>
    </source>
</evidence>
<dbReference type="PANTHER" id="PTHR11851:SF149">
    <property type="entry name" value="GH01077P"/>
    <property type="match status" value="1"/>
</dbReference>
<proteinExistence type="inferred from homology"/>
<dbReference type="EMBL" id="LK023319">
    <property type="protein sequence ID" value="CDS06191.1"/>
    <property type="molecule type" value="Genomic_DNA"/>
</dbReference>
<dbReference type="GO" id="GO:0004222">
    <property type="term" value="F:metalloendopeptidase activity"/>
    <property type="evidence" value="ECO:0007669"/>
    <property type="project" value="UniProtKB-EC"/>
</dbReference>
<keyword evidence="11" id="KW-0496">Mitochondrion</keyword>
<evidence type="ECO:0000259" key="14">
    <source>
        <dbReference type="Pfam" id="PF00675"/>
    </source>
</evidence>
<comment type="subcellular location">
    <subcellularLocation>
        <location evidence="3">Mitochondrion</location>
    </subcellularLocation>
</comment>
<evidence type="ECO:0000256" key="2">
    <source>
        <dbReference type="ARBA" id="ARBA00001947"/>
    </source>
</evidence>
<comment type="catalytic activity">
    <reaction evidence="1">
        <text>Release of N-terminal transit peptides from precursor proteins imported into the mitochondrion, typically with Arg in position P2.</text>
        <dbReference type="EC" id="3.4.24.64"/>
    </reaction>
</comment>
<accession>A0A077WEX9</accession>
<evidence type="ECO:0000256" key="3">
    <source>
        <dbReference type="ARBA" id="ARBA00004173"/>
    </source>
</evidence>
<dbReference type="AlphaFoldDB" id="A0A077WEX9"/>
<name>A0A077WEX9_9FUNG</name>
<reference evidence="16" key="1">
    <citation type="journal article" date="2014" name="Genome Announc.">
        <title>De novo whole-genome sequence and genome annotation of Lichtheimia ramosa.</title>
        <authorList>
            <person name="Linde J."/>
            <person name="Schwartze V."/>
            <person name="Binder U."/>
            <person name="Lass-Florl C."/>
            <person name="Voigt K."/>
            <person name="Horn F."/>
        </authorList>
    </citation>
    <scope>NUCLEOTIDE SEQUENCE</scope>
    <source>
        <strain evidence="16">JMRC FSU:6197</strain>
    </source>
</reference>
<evidence type="ECO:0000256" key="11">
    <source>
        <dbReference type="ARBA" id="ARBA00023128"/>
    </source>
</evidence>
<dbReference type="InterPro" id="IPR050361">
    <property type="entry name" value="MPP/UQCRC_Complex"/>
</dbReference>
<organism evidence="16">
    <name type="scientific">Lichtheimia ramosa</name>
    <dbReference type="NCBI Taxonomy" id="688394"/>
    <lineage>
        <taxon>Eukaryota</taxon>
        <taxon>Fungi</taxon>
        <taxon>Fungi incertae sedis</taxon>
        <taxon>Mucoromycota</taxon>
        <taxon>Mucoromycotina</taxon>
        <taxon>Mucoromycetes</taxon>
        <taxon>Mucorales</taxon>
        <taxon>Lichtheimiaceae</taxon>
        <taxon>Lichtheimia</taxon>
    </lineage>
</organism>
<dbReference type="GO" id="GO:0046872">
    <property type="term" value="F:metal ion binding"/>
    <property type="evidence" value="ECO:0007669"/>
    <property type="project" value="UniProtKB-KW"/>
</dbReference>
<evidence type="ECO:0000256" key="9">
    <source>
        <dbReference type="ARBA" id="ARBA00022833"/>
    </source>
</evidence>
<comment type="similarity">
    <text evidence="4">Belongs to the peptidase M16 family.</text>
</comment>
<evidence type="ECO:0000256" key="13">
    <source>
        <dbReference type="ARBA" id="ARBA00045757"/>
    </source>
</evidence>
<dbReference type="SUPFAM" id="SSF63411">
    <property type="entry name" value="LuxS/MPP-like metallohydrolase"/>
    <property type="match status" value="2"/>
</dbReference>
<feature type="domain" description="Peptidase M16 N-terminal" evidence="14">
    <location>
        <begin position="43"/>
        <end position="164"/>
    </location>
</feature>
<dbReference type="FunFam" id="3.30.830.10:FF:000001">
    <property type="entry name" value="Mitochondrial-processing peptidase subunit beta, mitochondrial"/>
    <property type="match status" value="1"/>
</dbReference>
<comment type="cofactor">
    <cofactor evidence="2">
        <name>Zn(2+)</name>
        <dbReference type="ChEBI" id="CHEBI:29105"/>
    </cofactor>
</comment>
<evidence type="ECO:0000256" key="8">
    <source>
        <dbReference type="ARBA" id="ARBA00022801"/>
    </source>
</evidence>
<dbReference type="InterPro" id="IPR011249">
    <property type="entry name" value="Metalloenz_LuxS/M16"/>
</dbReference>
<sequence length="439" mass="46991">MASRLLSTTVNNRAGIAKQLVRPLATAAGQATRTTVLPNGLTVATEESTGAPTVGVFIGAGSRADNAQNSGAANLVQRIATQNAKLVGGELTSSTTHDHTLYTAKTIDVAKSVDTLAGLVQDLKFDSLEAQRAAILNEQPNEESVTFEHLHATAFQGTSLGLPVNGLNVENLTEQDLTSFIKSNYTADRMVLVGAGDVDHDALVKLAEKSFGGLTGAGAAPATTKASFTGSEIRIRDDLAPAAHVAIAVEGAPLYSQDYLNMLVMQAIVGSWDSSLGGAANLFSRLSTVVNKNKLADSFASFTKGYKDTGLWGMYFVTRNKDQIDDFVHFMQKEWIRLSTTITASEVERAKIQVQASLHLSLDSSNAIAKDIGTQILTTGKRLSREELANAVSKISVNDIRKTAQTYLWDQEVAVVGNGPIESLTDYNRVRGFMSYNRF</sequence>
<dbReference type="InterPro" id="IPR007863">
    <property type="entry name" value="Peptidase_M16_C"/>
</dbReference>
<evidence type="ECO:0000256" key="12">
    <source>
        <dbReference type="ARBA" id="ARBA00031018"/>
    </source>
</evidence>
<evidence type="ECO:0000313" key="16">
    <source>
        <dbReference type="EMBL" id="CDS06191.1"/>
    </source>
</evidence>
<evidence type="ECO:0000256" key="7">
    <source>
        <dbReference type="ARBA" id="ARBA00022723"/>
    </source>
</evidence>
<dbReference type="Gene3D" id="3.30.830.10">
    <property type="entry name" value="Metalloenzyme, LuxS/M16 peptidase-like"/>
    <property type="match status" value="2"/>
</dbReference>
<keyword evidence="9" id="KW-0862">Zinc</keyword>
<gene>
    <name evidence="16" type="ORF">LRAMOSA08719</name>
</gene>
<dbReference type="Pfam" id="PF05193">
    <property type="entry name" value="Peptidase_M16_C"/>
    <property type="match status" value="1"/>
</dbReference>
<dbReference type="EC" id="3.4.24.64" evidence="5"/>